<name>A0A4Z2E4P7_9TELE</name>
<gene>
    <name evidence="2" type="ORF">EYF80_065993</name>
</gene>
<evidence type="ECO:0000313" key="2">
    <source>
        <dbReference type="EMBL" id="TNN23886.1"/>
    </source>
</evidence>
<accession>A0A4Z2E4P7</accession>
<evidence type="ECO:0000313" key="3">
    <source>
        <dbReference type="Proteomes" id="UP000314294"/>
    </source>
</evidence>
<organism evidence="2 3">
    <name type="scientific">Liparis tanakae</name>
    <name type="common">Tanaka's snailfish</name>
    <dbReference type="NCBI Taxonomy" id="230148"/>
    <lineage>
        <taxon>Eukaryota</taxon>
        <taxon>Metazoa</taxon>
        <taxon>Chordata</taxon>
        <taxon>Craniata</taxon>
        <taxon>Vertebrata</taxon>
        <taxon>Euteleostomi</taxon>
        <taxon>Actinopterygii</taxon>
        <taxon>Neopterygii</taxon>
        <taxon>Teleostei</taxon>
        <taxon>Neoteleostei</taxon>
        <taxon>Acanthomorphata</taxon>
        <taxon>Eupercaria</taxon>
        <taxon>Perciformes</taxon>
        <taxon>Cottioidei</taxon>
        <taxon>Cottales</taxon>
        <taxon>Liparidae</taxon>
        <taxon>Liparis</taxon>
    </lineage>
</organism>
<reference evidence="2 3" key="1">
    <citation type="submission" date="2019-03" db="EMBL/GenBank/DDBJ databases">
        <title>First draft genome of Liparis tanakae, snailfish: a comprehensive survey of snailfish specific genes.</title>
        <authorList>
            <person name="Kim W."/>
            <person name="Song I."/>
            <person name="Jeong J.-H."/>
            <person name="Kim D."/>
            <person name="Kim S."/>
            <person name="Ryu S."/>
            <person name="Song J.Y."/>
            <person name="Lee S.K."/>
        </authorList>
    </citation>
    <scope>NUCLEOTIDE SEQUENCE [LARGE SCALE GENOMIC DNA]</scope>
    <source>
        <tissue evidence="2">Muscle</tissue>
    </source>
</reference>
<feature type="compositionally biased region" description="Basic and acidic residues" evidence="1">
    <location>
        <begin position="62"/>
        <end position="78"/>
    </location>
</feature>
<sequence length="85" mass="9261">MLSNTQIEKLCNVDDAPALRSERKTTRPPTPGTLLHPRLVGLNPGSEEEAAGRVEVVGLEAGGRRSEGRTGRRAEDWSLRGLGWK</sequence>
<dbReference type="Proteomes" id="UP000314294">
    <property type="component" value="Unassembled WGS sequence"/>
</dbReference>
<evidence type="ECO:0000256" key="1">
    <source>
        <dbReference type="SAM" id="MobiDB-lite"/>
    </source>
</evidence>
<dbReference type="AlphaFoldDB" id="A0A4Z2E4P7"/>
<protein>
    <submittedName>
        <fullName evidence="2">Uncharacterized protein</fullName>
    </submittedName>
</protein>
<keyword evidence="3" id="KW-1185">Reference proteome</keyword>
<feature type="region of interest" description="Disordered" evidence="1">
    <location>
        <begin position="15"/>
        <end position="45"/>
    </location>
</feature>
<feature type="region of interest" description="Disordered" evidence="1">
    <location>
        <begin position="62"/>
        <end position="85"/>
    </location>
</feature>
<proteinExistence type="predicted"/>
<dbReference type="EMBL" id="SRLO01017043">
    <property type="protein sequence ID" value="TNN23886.1"/>
    <property type="molecule type" value="Genomic_DNA"/>
</dbReference>
<comment type="caution">
    <text evidence="2">The sequence shown here is derived from an EMBL/GenBank/DDBJ whole genome shotgun (WGS) entry which is preliminary data.</text>
</comment>